<protein>
    <submittedName>
        <fullName evidence="2">Uncharacterized protein</fullName>
    </submittedName>
</protein>
<dbReference type="InterPro" id="IPR011010">
    <property type="entry name" value="DNA_brk_join_enz"/>
</dbReference>
<reference evidence="2 3" key="1">
    <citation type="submission" date="2016-02" db="EMBL/GenBank/DDBJ databases">
        <title>Genome analysis of coral dinoflagellate symbionts highlights evolutionary adaptations to a symbiotic lifestyle.</title>
        <authorList>
            <person name="Aranda M."/>
            <person name="Li Y."/>
            <person name="Liew Y.J."/>
            <person name="Baumgarten S."/>
            <person name="Simakov O."/>
            <person name="Wilson M."/>
            <person name="Piel J."/>
            <person name="Ashoor H."/>
            <person name="Bougouffa S."/>
            <person name="Bajic V.B."/>
            <person name="Ryu T."/>
            <person name="Ravasi T."/>
            <person name="Bayer T."/>
            <person name="Micklem G."/>
            <person name="Kim H."/>
            <person name="Bhak J."/>
            <person name="Lajeunesse T.C."/>
            <person name="Voolstra C.R."/>
        </authorList>
    </citation>
    <scope>NUCLEOTIDE SEQUENCE [LARGE SCALE GENOMIC DNA]</scope>
    <source>
        <strain evidence="2 3">CCMP2467</strain>
    </source>
</reference>
<name>A0A1Q9DQD0_SYMMI</name>
<organism evidence="2 3">
    <name type="scientific">Symbiodinium microadriaticum</name>
    <name type="common">Dinoflagellate</name>
    <name type="synonym">Zooxanthella microadriatica</name>
    <dbReference type="NCBI Taxonomy" id="2951"/>
    <lineage>
        <taxon>Eukaryota</taxon>
        <taxon>Sar</taxon>
        <taxon>Alveolata</taxon>
        <taxon>Dinophyceae</taxon>
        <taxon>Suessiales</taxon>
        <taxon>Symbiodiniaceae</taxon>
        <taxon>Symbiodinium</taxon>
    </lineage>
</organism>
<dbReference type="Proteomes" id="UP000186817">
    <property type="component" value="Unassembled WGS sequence"/>
</dbReference>
<keyword evidence="3" id="KW-1185">Reference proteome</keyword>
<dbReference type="SUPFAM" id="SSF56349">
    <property type="entry name" value="DNA breaking-rejoining enzymes"/>
    <property type="match status" value="1"/>
</dbReference>
<dbReference type="OrthoDB" id="423955at2759"/>
<dbReference type="GO" id="GO:0006310">
    <property type="term" value="P:DNA recombination"/>
    <property type="evidence" value="ECO:0007669"/>
    <property type="project" value="UniProtKB-KW"/>
</dbReference>
<evidence type="ECO:0000313" key="2">
    <source>
        <dbReference type="EMBL" id="OLP97358.1"/>
    </source>
</evidence>
<evidence type="ECO:0000313" key="3">
    <source>
        <dbReference type="Proteomes" id="UP000186817"/>
    </source>
</evidence>
<dbReference type="EMBL" id="LSRX01000436">
    <property type="protein sequence ID" value="OLP97358.1"/>
    <property type="molecule type" value="Genomic_DNA"/>
</dbReference>
<dbReference type="GO" id="GO:0003677">
    <property type="term" value="F:DNA binding"/>
    <property type="evidence" value="ECO:0007669"/>
    <property type="project" value="InterPro"/>
</dbReference>
<accession>A0A1Q9DQD0</accession>
<keyword evidence="1" id="KW-0233">DNA recombination</keyword>
<dbReference type="Gene3D" id="1.10.443.10">
    <property type="entry name" value="Intergrase catalytic core"/>
    <property type="match status" value="1"/>
</dbReference>
<proteinExistence type="predicted"/>
<evidence type="ECO:0000256" key="1">
    <source>
        <dbReference type="ARBA" id="ARBA00023172"/>
    </source>
</evidence>
<sequence>MVPVRAPAGPPVPLPSSPIVGTPPPALPSPMSSWAASHLTPAEHYRLAMAPGYAAAPVPPPVMGGARPLASTSPSTLEIHLAGSWTLRLEARDGHSTVSFPVAHPASTMVASTGGLGVVVPCGFSIMHDQGLGLLPPYRASPCEPSFLWLLRPHWAFDLAFCLPYRAEAICVGGVHFATLRGRLLLVLPHAEGTHSSDEFSYNVRIVGQSCGKVYAISRDHLESPDDDTPRPRVQDDGLLGPRLRWKLSPPPLTLFTAPVLLGWRHLRPCWVALLNGRVEGNANVGFCQKNDDNLAHKHEGQKLEMSMGGVLVQEVFHLKEEGSADAILLVDPSGQNNLAVNQAPIGGMSKTMRSVLPGTDKASNTLALIGATYPIPAGKAGSVVRFYAHFLSGAMTKNKQGYALNFSLGKALHQTLTFVEDDEAQMPGETPNALAKDLSAAQIAYAGDVLFGFHSAPKGRVLQQAIIHTLASSDGSTPVQEAPPGLGSRRAAHQSEFDFMYGERRVECKGASLAWSRQRWCVKWTNIKFDKALFDDLFLALHSPGRIDVLRHDGVAGVSSLGVRTAVHGHQVTVCGSSGLQDPVDARIEILQKMQQAPNDCQHIGSMRTDNRFVHHVIAKELIKESNSLLAYWYKGIPLSDHSPASRGLRLEKVAYTVDQMLHPGSTFSRTVPTLEQRPGARRRADWVRDSTRVEFKSSKLRWDCSLNLWKVHFAGIKFSSPGEAEASSFDELWLGLYSPFGLYLFQHSGTVGLSTNGVSTEVIGHDIKVVGEKLPEVCLYVLSLAELKKVFDKCAEAGILEGASTWEEVEKKSELCFSRCPPFQDPVHLPTKPRASFPEIPPHLLDSARLLRSLRTVAPTFALWIIIVGSPCLTAGPLRRNHLLLPGAEEGPPAVCYCVLKRCAWPSCGRLCSGCRAGRIRGVDGGLPPRTLDVLLIDLADSASIALELLEEGIGDCVPFSEEANMLFPLATSLASYAMNWMGGLEGDRGAGYVTAEELIAAEEAPPMLGRKAKAEPPKRKPTVAALAAQQTDMLAAIQALSSRVQLLTKANQPQAPTPGAGEGQAPQVQQVQLAPRPVLAAPVSAAIAASPVQPRKLADMLGAPPRAALPKSPHAAAGALEDGPVALAIDGEGTEEGAPLAAALLAQSRALNTLVTQLAGSNDPLSDLGAGSSSSLSVKGSAARLKLQKELHSRTGAFFGREDAQRHSVMTKYLERYGGYRDQRTFGLLQWQLAQAFDLLGSNQTEGAKDVLALAIVMIDQLVSDSGRADLGWILTLQEDPPSTVFSSPQHSSGSVRVCSHLADPKWVAVALSYVKEMGTLASRRAEVPRSQPSGLLCWEKRRSPFPRTAYARFLRTSFGIRERSHQAPDTAVYPLPVPDLSVFLAGSPHSGSPGKALSAGMKEALIAKVLHVVVMSLNYLHSDLRHVPVSSLRRGLIPSLRAAVAHILLPGPEALRPYRDVEPSRLKISGDGAWPLADFLGPELKLAYLEPRVLRSIPSNNLPFPDTSKEDPVKAKQLLKLWDSRGLLFLAFEPKRDRELTRVFSAYKNEESDRQIGDRRGGNSLEGRLVGPSKTLPPGYMLTAITIPPGYCAIGASTDRADFYHQARGQAEGELQVELARARHRLLAKRPPGRLGPWEALVIDDFFVISAEKASIPPERSEATRRVLRAKEVYKAAQVKGSDHKDVLGAQVFQAAGAQIDSSAFITRSFGNVLVSAPTGKLLALSVISLRAAALRSISEDLASNLAGSWIAALMFRRCLFSVLDGFFALGKSESSWSAWSRLRRLSRKDAQELVLLASLAPVVSSNVSAEFSPTIFCSDSSSTHGVSLVQPGAPQAAGGVSVLRELVRRGGDCRLHTSDDPTRRVPLREPCPASVARDLDEDSWTQLCGLPGLSKPRANWLRFALLVSRPEPRKELVRAIADYPCRACPSAAPLHLYEPLPPPRCAAEEFAAKALQQGIFLPSVLSGLLELLPAAGRIRFEHEGQVKVWTTGLYSQGPFKGMRTASEKFPTATRLACKVVKAIDPSFAFSSISLLRDLKSQPHKDRNNLRGSASLVFALSSFEGGDIWVEGGKGDCQVEVEGDTRYGERLKVALAPVYLDGHRTHLTCDWKGTREVAVAYCIRDPWSLPGKVRKRALDLGFALPQGSPSDLPHRPGGATVDFDSTLGFPGEGPSCWRLFLTIALLSGSFHAALLGPRNAADRARQERRIPAGLPVGRVVLPRTSSYRASLVAAFSQWMLEVMGLDLQTLLERKPLDADVVSDALVRYGRDLYGSGRPYWHFSETINSVTSLKPVLRRQVQAAWDLGFAWVADEPYSHHTAIPPAVLIATITACLLWGWTREAGCFALAFGGVMRIGEVLKTKRRNLILPEDVAFSQQFILVQIEEPKTRGRGAKHQAAKVEAVDLIKVISLAFARLQKEEKLWQMSPQTLRKRFDLALHRVGASPPPPSVRALDLGSFRAGGATYMLQQTEDSELVRRRGRWASSKVMEIYLQEITASTFLPALPQQQKERIFGVAAGFSAVLIQAMQWHKDFVPNNVWYKLWRHRIRAPSHAEWPLPRDLPTRASEVVTLTAPESQ</sequence>
<gene>
    <name evidence="2" type="ORF">AK812_SmicGene20324</name>
</gene>
<dbReference type="InterPro" id="IPR013762">
    <property type="entry name" value="Integrase-like_cat_sf"/>
</dbReference>
<comment type="caution">
    <text evidence="2">The sequence shown here is derived from an EMBL/GenBank/DDBJ whole genome shotgun (WGS) entry which is preliminary data.</text>
</comment>
<dbReference type="GO" id="GO:0015074">
    <property type="term" value="P:DNA integration"/>
    <property type="evidence" value="ECO:0007669"/>
    <property type="project" value="InterPro"/>
</dbReference>